<dbReference type="Proteomes" id="UP000053758">
    <property type="component" value="Unassembled WGS sequence"/>
</dbReference>
<evidence type="ECO:0000313" key="1">
    <source>
        <dbReference type="EMBL" id="GAK67194.1"/>
    </source>
</evidence>
<proteinExistence type="predicted"/>
<sequence length="106" mass="11351">MQSILDTPLDYSDISNPAGTPDSAARLQMLTMSVLVARSVRNDQLLEHLCRATRAPAHRKAAVLVDRRPQVFFARRGPVRDSFADPLMSASAGSSSAAEPCSVTGP</sequence>
<protein>
    <submittedName>
        <fullName evidence="1">Uncharacterized protein</fullName>
    </submittedName>
</protein>
<name>A0A081CKJ8_PSEA2</name>
<dbReference type="GeneID" id="26306226"/>
<dbReference type="OrthoDB" id="10657264at2759"/>
<dbReference type="EMBL" id="DF830084">
    <property type="protein sequence ID" value="GAK67194.1"/>
    <property type="molecule type" value="Genomic_DNA"/>
</dbReference>
<gene>
    <name evidence="1" type="ORF">PAN0_017c5420</name>
</gene>
<keyword evidence="2" id="KW-1185">Reference proteome</keyword>
<dbReference type="AlphaFoldDB" id="A0A081CKJ8"/>
<dbReference type="HOGENOM" id="CLU_2222928_0_0_1"/>
<evidence type="ECO:0000313" key="2">
    <source>
        <dbReference type="Proteomes" id="UP000053758"/>
    </source>
</evidence>
<reference evidence="2" key="1">
    <citation type="journal article" date="2014" name="Genome Announc.">
        <title>Draft Genome Sequence of the Yeast Pseudozyma antarctica Type Strain JCM10317, a Producer of the Glycolipid Biosurfactants, Mannosylerythritol Lipids.</title>
        <authorList>
            <person name="Saika A."/>
            <person name="Koike H."/>
            <person name="Hori T."/>
            <person name="Fukuoka T."/>
            <person name="Sato S."/>
            <person name="Habe H."/>
            <person name="Kitamoto D."/>
            <person name="Morita T."/>
        </authorList>
    </citation>
    <scope>NUCLEOTIDE SEQUENCE [LARGE SCALE GENOMIC DNA]</scope>
    <source>
        <strain evidence="2">JCM 10317</strain>
    </source>
</reference>
<accession>A0A081CKJ8</accession>
<dbReference type="RefSeq" id="XP_014654481.1">
    <property type="nucleotide sequence ID" value="XM_014798995.1"/>
</dbReference>
<organism evidence="1 2">
    <name type="scientific">Pseudozyma antarctica</name>
    <name type="common">Yeast</name>
    <name type="synonym">Candida antarctica</name>
    <dbReference type="NCBI Taxonomy" id="84753"/>
    <lineage>
        <taxon>Eukaryota</taxon>
        <taxon>Fungi</taxon>
        <taxon>Dikarya</taxon>
        <taxon>Basidiomycota</taxon>
        <taxon>Ustilaginomycotina</taxon>
        <taxon>Ustilaginomycetes</taxon>
        <taxon>Ustilaginales</taxon>
        <taxon>Ustilaginaceae</taxon>
        <taxon>Moesziomyces</taxon>
    </lineage>
</organism>